<organism evidence="8 9">
    <name type="scientific">Cercophora scortea</name>
    <dbReference type="NCBI Taxonomy" id="314031"/>
    <lineage>
        <taxon>Eukaryota</taxon>
        <taxon>Fungi</taxon>
        <taxon>Dikarya</taxon>
        <taxon>Ascomycota</taxon>
        <taxon>Pezizomycotina</taxon>
        <taxon>Sordariomycetes</taxon>
        <taxon>Sordariomycetidae</taxon>
        <taxon>Sordariales</taxon>
        <taxon>Lasiosphaeriaceae</taxon>
        <taxon>Cercophora</taxon>
    </lineage>
</organism>
<comment type="similarity">
    <text evidence="2 7">Belongs to the cytochrome P450 family.</text>
</comment>
<evidence type="ECO:0000256" key="1">
    <source>
        <dbReference type="ARBA" id="ARBA00001971"/>
    </source>
</evidence>
<name>A0AAE0MJN0_9PEZI</name>
<dbReference type="GO" id="GO:0005506">
    <property type="term" value="F:iron ion binding"/>
    <property type="evidence" value="ECO:0007669"/>
    <property type="project" value="InterPro"/>
</dbReference>
<protein>
    <submittedName>
        <fullName evidence="8">Cytochrome P450</fullName>
    </submittedName>
</protein>
<dbReference type="InterPro" id="IPR050121">
    <property type="entry name" value="Cytochrome_P450_monoxygenase"/>
</dbReference>
<dbReference type="Pfam" id="PF00067">
    <property type="entry name" value="p450"/>
    <property type="match status" value="1"/>
</dbReference>
<evidence type="ECO:0000256" key="2">
    <source>
        <dbReference type="ARBA" id="ARBA00010617"/>
    </source>
</evidence>
<gene>
    <name evidence="8" type="ORF">B0T19DRAFT_420142</name>
</gene>
<feature type="binding site" description="axial binding residue" evidence="6">
    <location>
        <position position="372"/>
    </location>
    <ligand>
        <name>heme</name>
        <dbReference type="ChEBI" id="CHEBI:30413"/>
    </ligand>
    <ligandPart>
        <name>Fe</name>
        <dbReference type="ChEBI" id="CHEBI:18248"/>
    </ligandPart>
</feature>
<evidence type="ECO:0000256" key="5">
    <source>
        <dbReference type="ARBA" id="ARBA00023004"/>
    </source>
</evidence>
<comment type="cofactor">
    <cofactor evidence="1 6">
        <name>heme</name>
        <dbReference type="ChEBI" id="CHEBI:30413"/>
    </cofactor>
</comment>
<keyword evidence="7" id="KW-0560">Oxidoreductase</keyword>
<dbReference type="EMBL" id="JAUEPO010000002">
    <property type="protein sequence ID" value="KAK3334128.1"/>
    <property type="molecule type" value="Genomic_DNA"/>
</dbReference>
<reference evidence="8" key="2">
    <citation type="submission" date="2023-06" db="EMBL/GenBank/DDBJ databases">
        <authorList>
            <consortium name="Lawrence Berkeley National Laboratory"/>
            <person name="Haridas S."/>
            <person name="Hensen N."/>
            <person name="Bonometti L."/>
            <person name="Westerberg I."/>
            <person name="Brannstrom I.O."/>
            <person name="Guillou S."/>
            <person name="Cros-Aarteil S."/>
            <person name="Calhoun S."/>
            <person name="Kuo A."/>
            <person name="Mondo S."/>
            <person name="Pangilinan J."/>
            <person name="Riley R."/>
            <person name="Labutti K."/>
            <person name="Andreopoulos B."/>
            <person name="Lipzen A."/>
            <person name="Chen C."/>
            <person name="Yanf M."/>
            <person name="Daum C."/>
            <person name="Ng V."/>
            <person name="Clum A."/>
            <person name="Steindorff A."/>
            <person name="Ohm R."/>
            <person name="Martin F."/>
            <person name="Silar P."/>
            <person name="Natvig D."/>
            <person name="Lalanne C."/>
            <person name="Gautier V."/>
            <person name="Ament-Velasquez S.L."/>
            <person name="Kruys A."/>
            <person name="Hutchinson M.I."/>
            <person name="Powell A.J."/>
            <person name="Barry K."/>
            <person name="Miller A.N."/>
            <person name="Grigoriev I.V."/>
            <person name="Debuchy R."/>
            <person name="Gladieux P."/>
            <person name="Thoren M.H."/>
            <person name="Johannesson H."/>
        </authorList>
    </citation>
    <scope>NUCLEOTIDE SEQUENCE</scope>
    <source>
        <strain evidence="8">SMH4131-1</strain>
    </source>
</reference>
<comment type="caution">
    <text evidence="8">The sequence shown here is derived from an EMBL/GenBank/DDBJ whole genome shotgun (WGS) entry which is preliminary data.</text>
</comment>
<keyword evidence="9" id="KW-1185">Reference proteome</keyword>
<dbReference type="CDD" id="cd11058">
    <property type="entry name" value="CYP60B-like"/>
    <property type="match status" value="1"/>
</dbReference>
<dbReference type="PANTHER" id="PTHR24305">
    <property type="entry name" value="CYTOCHROME P450"/>
    <property type="match status" value="1"/>
</dbReference>
<dbReference type="GO" id="GO:0004497">
    <property type="term" value="F:monooxygenase activity"/>
    <property type="evidence" value="ECO:0007669"/>
    <property type="project" value="UniProtKB-KW"/>
</dbReference>
<accession>A0AAE0MJN0</accession>
<dbReference type="InterPro" id="IPR017972">
    <property type="entry name" value="Cyt_P450_CS"/>
</dbReference>
<dbReference type="InterPro" id="IPR002401">
    <property type="entry name" value="Cyt_P450_E_grp-I"/>
</dbReference>
<evidence type="ECO:0000313" key="9">
    <source>
        <dbReference type="Proteomes" id="UP001286456"/>
    </source>
</evidence>
<dbReference type="Proteomes" id="UP001286456">
    <property type="component" value="Unassembled WGS sequence"/>
</dbReference>
<proteinExistence type="inferred from homology"/>
<dbReference type="InterPro" id="IPR036396">
    <property type="entry name" value="Cyt_P450_sf"/>
</dbReference>
<keyword evidence="5 6" id="KW-0408">Iron</keyword>
<evidence type="ECO:0000313" key="8">
    <source>
        <dbReference type="EMBL" id="KAK3334128.1"/>
    </source>
</evidence>
<dbReference type="PRINTS" id="PR00385">
    <property type="entry name" value="P450"/>
</dbReference>
<evidence type="ECO:0000256" key="6">
    <source>
        <dbReference type="PIRSR" id="PIRSR602401-1"/>
    </source>
</evidence>
<keyword evidence="3 6" id="KW-0349">Heme</keyword>
<reference evidence="8" key="1">
    <citation type="journal article" date="2023" name="Mol. Phylogenet. Evol.">
        <title>Genome-scale phylogeny and comparative genomics of the fungal order Sordariales.</title>
        <authorList>
            <person name="Hensen N."/>
            <person name="Bonometti L."/>
            <person name="Westerberg I."/>
            <person name="Brannstrom I.O."/>
            <person name="Guillou S."/>
            <person name="Cros-Aarteil S."/>
            <person name="Calhoun S."/>
            <person name="Haridas S."/>
            <person name="Kuo A."/>
            <person name="Mondo S."/>
            <person name="Pangilinan J."/>
            <person name="Riley R."/>
            <person name="LaButti K."/>
            <person name="Andreopoulos B."/>
            <person name="Lipzen A."/>
            <person name="Chen C."/>
            <person name="Yan M."/>
            <person name="Daum C."/>
            <person name="Ng V."/>
            <person name="Clum A."/>
            <person name="Steindorff A."/>
            <person name="Ohm R.A."/>
            <person name="Martin F."/>
            <person name="Silar P."/>
            <person name="Natvig D.O."/>
            <person name="Lalanne C."/>
            <person name="Gautier V."/>
            <person name="Ament-Velasquez S.L."/>
            <person name="Kruys A."/>
            <person name="Hutchinson M.I."/>
            <person name="Powell A.J."/>
            <person name="Barry K."/>
            <person name="Miller A.N."/>
            <person name="Grigoriev I.V."/>
            <person name="Debuchy R."/>
            <person name="Gladieux P."/>
            <person name="Hiltunen Thoren M."/>
            <person name="Johannesson H."/>
        </authorList>
    </citation>
    <scope>NUCLEOTIDE SEQUENCE</scope>
    <source>
        <strain evidence="8">SMH4131-1</strain>
    </source>
</reference>
<dbReference type="GO" id="GO:0020037">
    <property type="term" value="F:heme binding"/>
    <property type="evidence" value="ECO:0007669"/>
    <property type="project" value="InterPro"/>
</dbReference>
<dbReference type="InterPro" id="IPR001128">
    <property type="entry name" value="Cyt_P450"/>
</dbReference>
<dbReference type="PROSITE" id="PS00086">
    <property type="entry name" value="CYTOCHROME_P450"/>
    <property type="match status" value="1"/>
</dbReference>
<evidence type="ECO:0000256" key="3">
    <source>
        <dbReference type="ARBA" id="ARBA00022617"/>
    </source>
</evidence>
<dbReference type="GO" id="GO:0016705">
    <property type="term" value="F:oxidoreductase activity, acting on paired donors, with incorporation or reduction of molecular oxygen"/>
    <property type="evidence" value="ECO:0007669"/>
    <property type="project" value="InterPro"/>
</dbReference>
<keyword evidence="7" id="KW-0503">Monooxygenase</keyword>
<keyword evidence="4 6" id="KW-0479">Metal-binding</keyword>
<dbReference type="AlphaFoldDB" id="A0AAE0MJN0"/>
<evidence type="ECO:0000256" key="7">
    <source>
        <dbReference type="RuleBase" id="RU000461"/>
    </source>
</evidence>
<dbReference type="PANTHER" id="PTHR24305:SF210">
    <property type="entry name" value="CYTOCHROME P450 MONOOXYGENASE ASQL-RELATED"/>
    <property type="match status" value="1"/>
</dbReference>
<dbReference type="PRINTS" id="PR00463">
    <property type="entry name" value="EP450I"/>
</dbReference>
<evidence type="ECO:0000256" key="4">
    <source>
        <dbReference type="ARBA" id="ARBA00022723"/>
    </source>
</evidence>
<dbReference type="Gene3D" id="1.10.630.10">
    <property type="entry name" value="Cytochrome P450"/>
    <property type="match status" value="1"/>
</dbReference>
<sequence>MLKEELVFPGDDFEFFHPAKPMISCDGINHARHRRAVGNAFSDRALRTYEPVLVQYANKMMDTLQQYADGTPGHAVNIMDWFHFVMFDITSALVFGKSFGNLDNGRYHPWVARVFPGMKLIAWSMVITAIPGLGRLVSCLLPKGMVTEAKHHMQSIVDMTEARRSSTSDSSLHRQTDFMDYILPNIQDGSRGREEQHKESVLSTEELYLNSQLLCIAGSETTASLLAGAVFFLSRPESAQHKDRLMSELRDIFASEDDITPLKLNKATHLAAVLNECLRLYPPGAINMPRTVPPGGATIDGRYVPGGAIVGIAQYAAYRSSTHWTDPLVFAPERWLAAGTTGNTGNKDSAGGRYANDRRDIFKPFSYGPRNCIGQNLAIAECRLVIARLFWRFDVEVLPGQDGWAYNQRTYLSWEKPPLMVKLRRRQCSSKTKEEKEGTKT</sequence>
<dbReference type="SUPFAM" id="SSF48264">
    <property type="entry name" value="Cytochrome P450"/>
    <property type="match status" value="1"/>
</dbReference>